<dbReference type="Proteomes" id="UP000799424">
    <property type="component" value="Unassembled WGS sequence"/>
</dbReference>
<gene>
    <name evidence="1" type="ORF">CC86DRAFT_373668</name>
</gene>
<reference evidence="1" key="1">
    <citation type="journal article" date="2020" name="Stud. Mycol.">
        <title>101 Dothideomycetes genomes: a test case for predicting lifestyles and emergence of pathogens.</title>
        <authorList>
            <person name="Haridas S."/>
            <person name="Albert R."/>
            <person name="Binder M."/>
            <person name="Bloem J."/>
            <person name="Labutti K."/>
            <person name="Salamov A."/>
            <person name="Andreopoulos B."/>
            <person name="Baker S."/>
            <person name="Barry K."/>
            <person name="Bills G."/>
            <person name="Bluhm B."/>
            <person name="Cannon C."/>
            <person name="Castanera R."/>
            <person name="Culley D."/>
            <person name="Daum C."/>
            <person name="Ezra D."/>
            <person name="Gonzalez J."/>
            <person name="Henrissat B."/>
            <person name="Kuo A."/>
            <person name="Liang C."/>
            <person name="Lipzen A."/>
            <person name="Lutzoni F."/>
            <person name="Magnuson J."/>
            <person name="Mondo S."/>
            <person name="Nolan M."/>
            <person name="Ohm R."/>
            <person name="Pangilinan J."/>
            <person name="Park H.-J."/>
            <person name="Ramirez L."/>
            <person name="Alfaro M."/>
            <person name="Sun H."/>
            <person name="Tritt A."/>
            <person name="Yoshinaga Y."/>
            <person name="Zwiers L.-H."/>
            <person name="Turgeon B."/>
            <person name="Goodwin S."/>
            <person name="Spatafora J."/>
            <person name="Crous P."/>
            <person name="Grigoriev I."/>
        </authorList>
    </citation>
    <scope>NUCLEOTIDE SEQUENCE</scope>
    <source>
        <strain evidence="1">CBS 113818</strain>
    </source>
</reference>
<sequence length="248" mass="26932">MVLSGAVDPALFHLATVANTTLPSSIHPSLHSTVHRQQSHIYALHSSLSGDQKAPLPFALPSTIPPSRDARCCHTQPLGQRRIPSICFARRVEATDLVSGGAGIFCQRRDIAFGDAGGGGRRQVKNGTKLLFNGERGAQRTRRPDRVEWIFTAQKKQKENHESYDTTQKDRFPHHAIHQSSDNNTADAATARPVLQPVAQPIQSITPHCFIPCMSSFPYHYTGIAVTLASAHPPVTCPVTSQCVSSCG</sequence>
<dbReference type="EMBL" id="MU006237">
    <property type="protein sequence ID" value="KAF2821304.1"/>
    <property type="molecule type" value="Genomic_DNA"/>
</dbReference>
<evidence type="ECO:0000313" key="1">
    <source>
        <dbReference type="EMBL" id="KAF2821304.1"/>
    </source>
</evidence>
<organism evidence="1 2">
    <name type="scientific">Ophiobolus disseminans</name>
    <dbReference type="NCBI Taxonomy" id="1469910"/>
    <lineage>
        <taxon>Eukaryota</taxon>
        <taxon>Fungi</taxon>
        <taxon>Dikarya</taxon>
        <taxon>Ascomycota</taxon>
        <taxon>Pezizomycotina</taxon>
        <taxon>Dothideomycetes</taxon>
        <taxon>Pleosporomycetidae</taxon>
        <taxon>Pleosporales</taxon>
        <taxon>Pleosporineae</taxon>
        <taxon>Phaeosphaeriaceae</taxon>
        <taxon>Ophiobolus</taxon>
    </lineage>
</organism>
<dbReference type="AlphaFoldDB" id="A0A6A6ZLU5"/>
<protein>
    <submittedName>
        <fullName evidence="1">Uncharacterized protein</fullName>
    </submittedName>
</protein>
<keyword evidence="2" id="KW-1185">Reference proteome</keyword>
<accession>A0A6A6ZLU5</accession>
<proteinExistence type="predicted"/>
<evidence type="ECO:0000313" key="2">
    <source>
        <dbReference type="Proteomes" id="UP000799424"/>
    </source>
</evidence>
<name>A0A6A6ZLU5_9PLEO</name>